<evidence type="ECO:0000313" key="1">
    <source>
        <dbReference type="EMBL" id="USI74485.1"/>
    </source>
</evidence>
<reference evidence="1" key="1">
    <citation type="journal article" date="2022" name="Toxins">
        <title>Genomic Analysis of Sphingopyxis sp. USTB-05 for Biodegrading Cyanobacterial Hepatotoxins.</title>
        <authorList>
            <person name="Liu C."/>
            <person name="Xu Q."/>
            <person name="Zhao Z."/>
            <person name="Zhang H."/>
            <person name="Liu X."/>
            <person name="Yin C."/>
            <person name="Liu Y."/>
            <person name="Yan H."/>
        </authorList>
    </citation>
    <scope>NUCLEOTIDE SEQUENCE</scope>
    <source>
        <strain evidence="1">NBD5</strain>
    </source>
</reference>
<gene>
    <name evidence="1" type="ORF">LHA26_04210</name>
</gene>
<dbReference type="EMBL" id="CP084930">
    <property type="protein sequence ID" value="USI74485.1"/>
    <property type="molecule type" value="Genomic_DNA"/>
</dbReference>
<dbReference type="RefSeq" id="WP_252168289.1">
    <property type="nucleotide sequence ID" value="NZ_CP084930.1"/>
</dbReference>
<name>A0ABY4XBZ4_9SPHN</name>
<proteinExistence type="predicted"/>
<protein>
    <submittedName>
        <fullName evidence="1">DUF1476 domain-containing protein</fullName>
    </submittedName>
</protein>
<dbReference type="Gene3D" id="1.10.790.20">
    <property type="entry name" value="Domain of unknown function DUF1476"/>
    <property type="match status" value="1"/>
</dbReference>
<dbReference type="PIRSF" id="PIRSF031780">
    <property type="entry name" value="UCP031780"/>
    <property type="match status" value="1"/>
</dbReference>
<keyword evidence="2" id="KW-1185">Reference proteome</keyword>
<sequence length="107" mass="12088">MTSFDDRERAFEAKFAHDQEMAFRVVARRNRLIGQWAADRMGLTPAETDAYARSVVQAEFESAGDEDVIRKLYGDLVSAGVEIDEAAIRGELELKLIEARRQLIEAL</sequence>
<organism evidence="1 2">
    <name type="scientific">Sphingomonas morindae</name>
    <dbReference type="NCBI Taxonomy" id="1541170"/>
    <lineage>
        <taxon>Bacteria</taxon>
        <taxon>Pseudomonadati</taxon>
        <taxon>Pseudomonadota</taxon>
        <taxon>Alphaproteobacteria</taxon>
        <taxon>Sphingomonadales</taxon>
        <taxon>Sphingomonadaceae</taxon>
        <taxon>Sphingomonas</taxon>
    </lineage>
</organism>
<dbReference type="InterPro" id="IPR009945">
    <property type="entry name" value="ATPase_inh_sub_z"/>
</dbReference>
<evidence type="ECO:0000313" key="2">
    <source>
        <dbReference type="Proteomes" id="UP001056937"/>
    </source>
</evidence>
<dbReference type="Proteomes" id="UP001056937">
    <property type="component" value="Chromosome 1"/>
</dbReference>
<accession>A0ABY4XBZ4</accession>
<dbReference type="InterPro" id="IPR038293">
    <property type="entry name" value="ATPase_inh_sub_z_sf"/>
</dbReference>
<dbReference type="Pfam" id="PF07345">
    <property type="entry name" value="ATPaseInh_sub_z"/>
    <property type="match status" value="1"/>
</dbReference>